<evidence type="ECO:0000256" key="2">
    <source>
        <dbReference type="SAM" id="Phobius"/>
    </source>
</evidence>
<feature type="transmembrane region" description="Helical" evidence="2">
    <location>
        <begin position="77"/>
        <end position="98"/>
    </location>
</feature>
<protein>
    <submittedName>
        <fullName evidence="3">Uncharacterized protein</fullName>
    </submittedName>
</protein>
<organism evidence="3 4">
    <name type="scientific">Halovenus aranensis</name>
    <dbReference type="NCBI Taxonomy" id="890420"/>
    <lineage>
        <taxon>Archaea</taxon>
        <taxon>Methanobacteriati</taxon>
        <taxon>Methanobacteriota</taxon>
        <taxon>Stenosarchaea group</taxon>
        <taxon>Halobacteria</taxon>
        <taxon>Halobacteriales</taxon>
        <taxon>Haloarculaceae</taxon>
        <taxon>Halovenus</taxon>
    </lineage>
</organism>
<keyword evidence="2" id="KW-1133">Transmembrane helix</keyword>
<feature type="transmembrane region" description="Helical" evidence="2">
    <location>
        <begin position="40"/>
        <end position="62"/>
    </location>
</feature>
<dbReference type="EMBL" id="FNFC01000004">
    <property type="protein sequence ID" value="SDJ48821.1"/>
    <property type="molecule type" value="Genomic_DNA"/>
</dbReference>
<proteinExistence type="predicted"/>
<gene>
    <name evidence="3" type="ORF">SAMN05216226_10455</name>
</gene>
<accession>A0A1G8U513</accession>
<dbReference type="InterPro" id="IPR058283">
    <property type="entry name" value="DUF7977"/>
</dbReference>
<dbReference type="STRING" id="890420.SAMN05216226_10455"/>
<sequence length="104" mass="11569">MTYNPPESTDDSPSGGESEHPSEYPSYRPPDQEEFDWRGWLLVGVIVVSFLVVPAAVLYLPYAQDFIAEIGIGWRQAYLTLPMIPALLLGGVSIWAAVSSRREK</sequence>
<name>A0A1G8U513_9EURY</name>
<dbReference type="AlphaFoldDB" id="A0A1G8U513"/>
<evidence type="ECO:0000313" key="3">
    <source>
        <dbReference type="EMBL" id="SDJ48821.1"/>
    </source>
</evidence>
<dbReference type="RefSeq" id="WP_092700104.1">
    <property type="nucleotide sequence ID" value="NZ_FNFC01000004.1"/>
</dbReference>
<keyword evidence="2" id="KW-0812">Transmembrane</keyword>
<dbReference type="OrthoDB" id="205781at2157"/>
<evidence type="ECO:0000313" key="4">
    <source>
        <dbReference type="Proteomes" id="UP000198856"/>
    </source>
</evidence>
<keyword evidence="2" id="KW-0472">Membrane</keyword>
<dbReference type="Pfam" id="PF25932">
    <property type="entry name" value="DUF7977"/>
    <property type="match status" value="1"/>
</dbReference>
<evidence type="ECO:0000256" key="1">
    <source>
        <dbReference type="SAM" id="MobiDB-lite"/>
    </source>
</evidence>
<feature type="region of interest" description="Disordered" evidence="1">
    <location>
        <begin position="1"/>
        <end position="30"/>
    </location>
</feature>
<reference evidence="3 4" key="1">
    <citation type="submission" date="2016-10" db="EMBL/GenBank/DDBJ databases">
        <authorList>
            <person name="de Groot N.N."/>
        </authorList>
    </citation>
    <scope>NUCLEOTIDE SEQUENCE [LARGE SCALE GENOMIC DNA]</scope>
    <source>
        <strain evidence="3 4">IBRC-M10015</strain>
    </source>
</reference>
<keyword evidence="4" id="KW-1185">Reference proteome</keyword>
<dbReference type="Proteomes" id="UP000198856">
    <property type="component" value="Unassembled WGS sequence"/>
</dbReference>